<dbReference type="AlphaFoldDB" id="E8R8Q6"/>
<dbReference type="STRING" id="765177.Desmu_0573"/>
<reference evidence="2" key="1">
    <citation type="submission" date="2010-11" db="EMBL/GenBank/DDBJ databases">
        <title>The complete genome of Desulfurococcus mucosus DSM 2162.</title>
        <authorList>
            <consortium name="US DOE Joint Genome Institute (JGI-PGF)"/>
            <person name="Lucas S."/>
            <person name="Copeland A."/>
            <person name="Lapidus A."/>
            <person name="Bruce D."/>
            <person name="Goodwin L."/>
            <person name="Pitluck S."/>
            <person name="Kyrpides N."/>
            <person name="Mavromatis K."/>
            <person name="Pagani I."/>
            <person name="Ivanova N."/>
            <person name="Ovchinnikova G."/>
            <person name="Chertkov O."/>
            <person name="Held B."/>
            <person name="Brettin T."/>
            <person name="Detter J.C."/>
            <person name="Tapia R."/>
            <person name="Han C."/>
            <person name="Land M."/>
            <person name="Hauser L."/>
            <person name="Markowitz V."/>
            <person name="Cheng J.-F."/>
            <person name="Hugenholtz P."/>
            <person name="Woyke T."/>
            <person name="Wu D."/>
            <person name="Wirth R."/>
            <person name="Bilek Y."/>
            <person name="Hader T."/>
            <person name="Klenk H.-P."/>
            <person name="Eisen J.A."/>
        </authorList>
    </citation>
    <scope>NUCLEOTIDE SEQUENCE [LARGE SCALE GENOMIC DNA]</scope>
    <source>
        <strain evidence="2">ATCC 35584 / DSM 2162 / JCM 9187 / O7/1</strain>
    </source>
</reference>
<gene>
    <name evidence="1" type="ordered locus">Desmu_0573</name>
</gene>
<dbReference type="Pfam" id="PF04254">
    <property type="entry name" value="DUF432"/>
    <property type="match status" value="1"/>
</dbReference>
<evidence type="ECO:0008006" key="3">
    <source>
        <dbReference type="Google" id="ProtNLM"/>
    </source>
</evidence>
<reference evidence="1 2" key="2">
    <citation type="journal article" date="2011" name="Stand. Genomic Sci.">
        <title>Complete genome sequence of Desulfurococcus mucosus type strain (O7/1).</title>
        <authorList>
            <person name="Wirth R."/>
            <person name="Chertkov O."/>
            <person name="Held B."/>
            <person name="Lapidus A."/>
            <person name="Nolan M."/>
            <person name="Lucas S."/>
            <person name="Hammon N."/>
            <person name="Deshpande S."/>
            <person name="Cheng J.F."/>
            <person name="Tapia R."/>
            <person name="Han C."/>
            <person name="Goodwin L."/>
            <person name="Pitluck S."/>
            <person name="Liolios K."/>
            <person name="Ioanna P."/>
            <person name="Ivanova N."/>
            <person name="Mavromatis K."/>
            <person name="Mikhailova N."/>
            <person name="Pati A."/>
            <person name="Chen A."/>
            <person name="Palaniappan K."/>
            <person name="Land M."/>
            <person name="Hauser L."/>
            <person name="Chang Y.J."/>
            <person name="Jeffries C.D."/>
            <person name="Bilek Y."/>
            <person name="Hader T."/>
            <person name="Rohde M."/>
            <person name="Spring S."/>
            <person name="Sikorski J."/>
            <person name="Goker M."/>
            <person name="Woyke T."/>
            <person name="Bristow J."/>
            <person name="Eisen J.A."/>
            <person name="Markowitz V."/>
            <person name="Hugenholtz P."/>
            <person name="Kyrpides N.C."/>
            <person name="Klenk H.P."/>
        </authorList>
    </citation>
    <scope>NUCLEOTIDE SEQUENCE [LARGE SCALE GENOMIC DNA]</scope>
    <source>
        <strain evidence="2">ATCC 35584 / DSM 2162 / JCM 9187 / O7/1</strain>
    </source>
</reference>
<proteinExistence type="predicted"/>
<sequence length="243" mass="27378">MYGVGITGRVSLGDSVVEYDPGRGRYRRMRSDGEVEVSLEVFGEHSLVAEPVHSLYVPEFITRHILIELADKSLIPPSSSIAFTVKIPVDLGVFVVGDDYYRLIDVIPLGKYYKYTLYGPHATLEEITGLICRHWRSQLHYEKPVTEPGECILEVEAVNEAEEPLFISKILVDASFTPLFYERGTFNCYAGRVRLTVKGRGRGEVSYPRIQVPPGYVKADAPAELRPPPVPAVMWRTEMMWGL</sequence>
<protein>
    <recommendedName>
        <fullName evidence="3">DUF432 domain-containing protein</fullName>
    </recommendedName>
</protein>
<dbReference type="HOGENOM" id="CLU_096705_1_0_2"/>
<keyword evidence="2" id="KW-1185">Reference proteome</keyword>
<dbReference type="OrthoDB" id="18610at2157"/>
<dbReference type="RefSeq" id="WP_013562104.1">
    <property type="nucleotide sequence ID" value="NC_014961.1"/>
</dbReference>
<dbReference type="eggNOG" id="arCOG01766">
    <property type="taxonomic scope" value="Archaea"/>
</dbReference>
<name>E8R8Q6_DESM0</name>
<dbReference type="Proteomes" id="UP000001068">
    <property type="component" value="Chromosome"/>
</dbReference>
<dbReference type="KEGG" id="dmu:Desmu_0573"/>
<accession>E8R8Q6</accession>
<evidence type="ECO:0000313" key="2">
    <source>
        <dbReference type="Proteomes" id="UP000001068"/>
    </source>
</evidence>
<dbReference type="GeneID" id="10153266"/>
<evidence type="ECO:0000313" key="1">
    <source>
        <dbReference type="EMBL" id="ADV64882.1"/>
    </source>
</evidence>
<dbReference type="EMBL" id="CP002363">
    <property type="protein sequence ID" value="ADV64882.1"/>
    <property type="molecule type" value="Genomic_DNA"/>
</dbReference>
<dbReference type="InterPro" id="IPR007366">
    <property type="entry name" value="DUF432"/>
</dbReference>
<organism evidence="1 2">
    <name type="scientific">Desulfurococcus mucosus (strain ATCC 35584 / DSM 2162 / JCM 9187 / O7/1)</name>
    <dbReference type="NCBI Taxonomy" id="765177"/>
    <lineage>
        <taxon>Archaea</taxon>
        <taxon>Thermoproteota</taxon>
        <taxon>Thermoprotei</taxon>
        <taxon>Desulfurococcales</taxon>
        <taxon>Desulfurococcaceae</taxon>
        <taxon>Desulfurococcus</taxon>
    </lineage>
</organism>